<evidence type="ECO:0000256" key="1">
    <source>
        <dbReference type="ARBA" id="ARBA00004123"/>
    </source>
</evidence>
<dbReference type="OrthoDB" id="1912459at2759"/>
<accession>A0A7J6XCR3</accession>
<dbReference type="AlphaFoldDB" id="A0A7J6XCR3"/>
<feature type="non-terminal residue" evidence="4">
    <location>
        <position position="1"/>
    </location>
</feature>
<dbReference type="EMBL" id="JABWDY010003011">
    <property type="protein sequence ID" value="KAF5206240.1"/>
    <property type="molecule type" value="Genomic_DNA"/>
</dbReference>
<evidence type="ECO:0000259" key="3">
    <source>
        <dbReference type="Pfam" id="PF16987"/>
    </source>
</evidence>
<dbReference type="Gene3D" id="1.10.246.20">
    <property type="entry name" value="Coactivator CBP, KIX domain"/>
    <property type="match status" value="1"/>
</dbReference>
<organism evidence="4 5">
    <name type="scientific">Thalictrum thalictroides</name>
    <name type="common">Rue-anemone</name>
    <name type="synonym">Anemone thalictroides</name>
    <dbReference type="NCBI Taxonomy" id="46969"/>
    <lineage>
        <taxon>Eukaryota</taxon>
        <taxon>Viridiplantae</taxon>
        <taxon>Streptophyta</taxon>
        <taxon>Embryophyta</taxon>
        <taxon>Tracheophyta</taxon>
        <taxon>Spermatophyta</taxon>
        <taxon>Magnoliopsida</taxon>
        <taxon>Ranunculales</taxon>
        <taxon>Ranunculaceae</taxon>
        <taxon>Thalictroideae</taxon>
        <taxon>Thalictrum</taxon>
    </lineage>
</organism>
<evidence type="ECO:0000313" key="4">
    <source>
        <dbReference type="EMBL" id="KAF5206240.1"/>
    </source>
</evidence>
<dbReference type="Pfam" id="PF16987">
    <property type="entry name" value="KIX_2"/>
    <property type="match status" value="1"/>
</dbReference>
<evidence type="ECO:0000256" key="2">
    <source>
        <dbReference type="ARBA" id="ARBA00023242"/>
    </source>
</evidence>
<dbReference type="InterPro" id="IPR036546">
    <property type="entry name" value="MED15_KIX"/>
</dbReference>
<evidence type="ECO:0000313" key="5">
    <source>
        <dbReference type="Proteomes" id="UP000554482"/>
    </source>
</evidence>
<comment type="caution">
    <text evidence="4">The sequence shown here is derived from an EMBL/GenBank/DDBJ whole genome shotgun (WGS) entry which is preliminary data.</text>
</comment>
<sequence>TDCLKRFHPISSPEGLHELVKTAVRFEENIYSVATSQSDYLRKIYLKIRAMEVKHRNVE</sequence>
<feature type="domain" description="Mediator complex subunit 15 KIX" evidence="3">
    <location>
        <begin position="2"/>
        <end position="57"/>
    </location>
</feature>
<gene>
    <name evidence="4" type="ORF">FRX31_004173</name>
</gene>
<dbReference type="GO" id="GO:0005634">
    <property type="term" value="C:nucleus"/>
    <property type="evidence" value="ECO:0007669"/>
    <property type="project" value="UniProtKB-SubCell"/>
</dbReference>
<dbReference type="InterPro" id="IPR036529">
    <property type="entry name" value="KIX_dom_sf"/>
</dbReference>
<protein>
    <recommendedName>
        <fullName evidence="3">Mediator complex subunit 15 KIX domain-containing protein</fullName>
    </recommendedName>
</protein>
<name>A0A7J6XCR3_THATH</name>
<dbReference type="GO" id="GO:0003712">
    <property type="term" value="F:transcription coregulator activity"/>
    <property type="evidence" value="ECO:0007669"/>
    <property type="project" value="InterPro"/>
</dbReference>
<dbReference type="Proteomes" id="UP000554482">
    <property type="component" value="Unassembled WGS sequence"/>
</dbReference>
<proteinExistence type="predicted"/>
<keyword evidence="2" id="KW-0539">Nucleus</keyword>
<comment type="subcellular location">
    <subcellularLocation>
        <location evidence="1">Nucleus</location>
    </subcellularLocation>
</comment>
<keyword evidence="5" id="KW-1185">Reference proteome</keyword>
<dbReference type="GO" id="GO:0006355">
    <property type="term" value="P:regulation of DNA-templated transcription"/>
    <property type="evidence" value="ECO:0007669"/>
    <property type="project" value="InterPro"/>
</dbReference>
<reference evidence="4 5" key="1">
    <citation type="submission" date="2020-06" db="EMBL/GenBank/DDBJ databases">
        <title>Transcriptomic and genomic resources for Thalictrum thalictroides and T. hernandezii: Facilitating candidate gene discovery in an emerging model plant lineage.</title>
        <authorList>
            <person name="Arias T."/>
            <person name="Riano-Pachon D.M."/>
            <person name="Di Stilio V.S."/>
        </authorList>
    </citation>
    <scope>NUCLEOTIDE SEQUENCE [LARGE SCALE GENOMIC DNA]</scope>
    <source>
        <strain evidence="5">cv. WT478/WT964</strain>
        <tissue evidence="4">Leaves</tissue>
    </source>
</reference>